<dbReference type="InterPro" id="IPR043777">
    <property type="entry name" value="DUF5719"/>
</dbReference>
<dbReference type="EMBL" id="NCWY01000004">
    <property type="protein sequence ID" value="PAK96243.1"/>
    <property type="molecule type" value="Genomic_DNA"/>
</dbReference>
<accession>A0A269ZEL2</accession>
<comment type="caution">
    <text evidence="1">The sequence shown here is derived from an EMBL/GenBank/DDBJ whole genome shotgun (WGS) entry which is preliminary data.</text>
</comment>
<gene>
    <name evidence="1" type="ORF">B8X04_05680</name>
</gene>
<dbReference type="Proteomes" id="UP000216867">
    <property type="component" value="Unassembled WGS sequence"/>
</dbReference>
<reference evidence="1 2" key="1">
    <citation type="submission" date="2017-04" db="EMBL/GenBank/DDBJ databases">
        <title>Kefir bacterial isolates.</title>
        <authorList>
            <person name="Kim Y."/>
            <person name="Blasche S."/>
            <person name="Patil K.R."/>
        </authorList>
    </citation>
    <scope>NUCLEOTIDE SEQUENCE [LARGE SCALE GENOMIC DNA]</scope>
    <source>
        <strain evidence="1 2">OG2</strain>
    </source>
</reference>
<dbReference type="RefSeq" id="WP_095375699.1">
    <property type="nucleotide sequence ID" value="NZ_NCWY01000004.1"/>
</dbReference>
<dbReference type="Pfam" id="PF18986">
    <property type="entry name" value="DUF5719"/>
    <property type="match status" value="1"/>
</dbReference>
<organism evidence="1 2">
    <name type="scientific">Brevibacterium casei</name>
    <dbReference type="NCBI Taxonomy" id="33889"/>
    <lineage>
        <taxon>Bacteria</taxon>
        <taxon>Bacillati</taxon>
        <taxon>Actinomycetota</taxon>
        <taxon>Actinomycetes</taxon>
        <taxon>Micrococcales</taxon>
        <taxon>Brevibacteriaceae</taxon>
        <taxon>Brevibacterium</taxon>
    </lineage>
</organism>
<dbReference type="AlphaFoldDB" id="A0A269ZEL2"/>
<evidence type="ECO:0000313" key="1">
    <source>
        <dbReference type="EMBL" id="PAK96243.1"/>
    </source>
</evidence>
<protein>
    <recommendedName>
        <fullName evidence="3">Secreted protein</fullName>
    </recommendedName>
</protein>
<proteinExistence type="predicted"/>
<evidence type="ECO:0000313" key="2">
    <source>
        <dbReference type="Proteomes" id="UP000216867"/>
    </source>
</evidence>
<sequence length="485" mass="48424">MKLSRSIVTFAAIAVPGVIVATTSFLAPITSGTLDRSPEQVRMPTADTRVICPGPLLTDKAAEGTDAEFVDDSNVSTRVLAASAPISAADGSVSAARLRVADLGGGPDFDQPASAGFVSGDDPVAGTKIVTGFARPGAPALTTALETVEGTSGDLTGLATLTCAEPASNFRILAGSGQPGSNSQLLLSNPGSAPVQARVQMMTAAGARGEPTELSIRAGSQRAVRLAGLAAGAEELAVDVSVDGGVLAGSVQETKLDGLTPQGIDLSAAGAGADSEQVLTGMSGKSVRVRVANPSDDLAEVDLKAYGPDGGIDLPRSSLTVVAQGVAEADLGELDAASIVVSSDRTVQASGIVATNDDGGKGDFATLSATDDLAETQLMALPRTGSAELFLSPGQGQVQVAGMRDDGSLTDSRTVDLEESTTTRLNPAEISPDAVRALVIGAANATGTVTGGVHASLLVTSDAGVSAVMPAPAPAGVAYRDIRLR</sequence>
<evidence type="ECO:0008006" key="3">
    <source>
        <dbReference type="Google" id="ProtNLM"/>
    </source>
</evidence>
<name>A0A269ZEL2_9MICO</name>